<dbReference type="InterPro" id="IPR045529">
    <property type="entry name" value="DUF6469"/>
</dbReference>
<keyword evidence="1 5" id="KW-0547">Nucleotide-binding</keyword>
<feature type="compositionally biased region" description="Low complexity" evidence="6">
    <location>
        <begin position="2854"/>
        <end position="2867"/>
    </location>
</feature>
<keyword evidence="7" id="KW-1133">Transmembrane helix</keyword>
<evidence type="ECO:0000256" key="6">
    <source>
        <dbReference type="SAM" id="MobiDB-lite"/>
    </source>
</evidence>
<gene>
    <name evidence="9" type="ORF">LWI29_009928</name>
</gene>
<accession>A0AA39RG54</accession>
<dbReference type="PANTHER" id="PTHR21529:SF4">
    <property type="entry name" value="TPR AND ANKYRIN REPEAT-CONTAINING PROTEIN 1"/>
    <property type="match status" value="1"/>
</dbReference>
<dbReference type="InterPro" id="IPR011990">
    <property type="entry name" value="TPR-like_helical_dom_sf"/>
</dbReference>
<dbReference type="Gene3D" id="3.40.50.300">
    <property type="entry name" value="P-loop containing nucleotide triphosphate hydrolases"/>
    <property type="match status" value="5"/>
</dbReference>
<reference evidence="9" key="2">
    <citation type="submission" date="2023-06" db="EMBL/GenBank/DDBJ databases">
        <authorList>
            <person name="Swenson N.G."/>
            <person name="Wegrzyn J.L."/>
            <person name="Mcevoy S.L."/>
        </authorList>
    </citation>
    <scope>NUCLEOTIDE SEQUENCE</scope>
    <source>
        <strain evidence="9">NS2018</strain>
        <tissue evidence="9">Leaf</tissue>
    </source>
</reference>
<keyword evidence="10" id="KW-1185">Reference proteome</keyword>
<keyword evidence="2 5" id="KW-0378">Hydrolase</keyword>
<feature type="binding site" evidence="5">
    <location>
        <begin position="1170"/>
        <end position="1177"/>
    </location>
    <ligand>
        <name>ATP</name>
        <dbReference type="ChEBI" id="CHEBI:30616"/>
    </ligand>
</feature>
<evidence type="ECO:0000313" key="10">
    <source>
        <dbReference type="Proteomes" id="UP001168877"/>
    </source>
</evidence>
<name>A0AA39RG54_ACESA</name>
<feature type="transmembrane region" description="Helical" evidence="7">
    <location>
        <begin position="62"/>
        <end position="87"/>
    </location>
</feature>
<feature type="domain" description="UvrD-like helicase ATP-binding" evidence="8">
    <location>
        <begin position="1149"/>
        <end position="1546"/>
    </location>
</feature>
<dbReference type="Pfam" id="PF13087">
    <property type="entry name" value="AAA_12"/>
    <property type="match status" value="1"/>
</dbReference>
<proteinExistence type="predicted"/>
<organism evidence="9 10">
    <name type="scientific">Acer saccharum</name>
    <name type="common">Sugar maple</name>
    <dbReference type="NCBI Taxonomy" id="4024"/>
    <lineage>
        <taxon>Eukaryota</taxon>
        <taxon>Viridiplantae</taxon>
        <taxon>Streptophyta</taxon>
        <taxon>Embryophyta</taxon>
        <taxon>Tracheophyta</taxon>
        <taxon>Spermatophyta</taxon>
        <taxon>Magnoliopsida</taxon>
        <taxon>eudicotyledons</taxon>
        <taxon>Gunneridae</taxon>
        <taxon>Pentapetalae</taxon>
        <taxon>rosids</taxon>
        <taxon>malvids</taxon>
        <taxon>Sapindales</taxon>
        <taxon>Sapindaceae</taxon>
        <taxon>Hippocastanoideae</taxon>
        <taxon>Acereae</taxon>
        <taxon>Acer</taxon>
    </lineage>
</organism>
<evidence type="ECO:0000256" key="4">
    <source>
        <dbReference type="ARBA" id="ARBA00022840"/>
    </source>
</evidence>
<dbReference type="Gene3D" id="1.10.10.160">
    <property type="match status" value="1"/>
</dbReference>
<dbReference type="InterPro" id="IPR014016">
    <property type="entry name" value="UvrD-like_ATP-bd"/>
</dbReference>
<evidence type="ECO:0000256" key="2">
    <source>
        <dbReference type="ARBA" id="ARBA00022801"/>
    </source>
</evidence>
<feature type="compositionally biased region" description="Basic residues" evidence="6">
    <location>
        <begin position="2877"/>
        <end position="2894"/>
    </location>
</feature>
<keyword evidence="4 5" id="KW-0067">ATP-binding</keyword>
<evidence type="ECO:0000256" key="5">
    <source>
        <dbReference type="PROSITE-ProRule" id="PRU00560"/>
    </source>
</evidence>
<dbReference type="PANTHER" id="PTHR21529">
    <property type="entry name" value="MAMMARY TURMOR VIRUS RECEPTOR HOMOLOG 1, 2 MTVR1, 2"/>
    <property type="match status" value="1"/>
</dbReference>
<dbReference type="Proteomes" id="UP001168877">
    <property type="component" value="Unassembled WGS sequence"/>
</dbReference>
<keyword evidence="7" id="KW-0812">Transmembrane</keyword>
<dbReference type="InterPro" id="IPR027417">
    <property type="entry name" value="P-loop_NTPase"/>
</dbReference>
<dbReference type="InterPro" id="IPR041677">
    <property type="entry name" value="DNA2/NAM7_AAA_11"/>
</dbReference>
<feature type="compositionally biased region" description="Basic and acidic residues" evidence="6">
    <location>
        <begin position="2835"/>
        <end position="2853"/>
    </location>
</feature>
<dbReference type="SUPFAM" id="SSF48452">
    <property type="entry name" value="TPR-like"/>
    <property type="match status" value="1"/>
</dbReference>
<keyword evidence="3 5" id="KW-0347">Helicase</keyword>
<dbReference type="Pfam" id="PF00580">
    <property type="entry name" value="UvrD-helicase"/>
    <property type="match status" value="1"/>
</dbReference>
<comment type="caution">
    <text evidence="9">The sequence shown here is derived from an EMBL/GenBank/DDBJ whole genome shotgun (WGS) entry which is preliminary data.</text>
</comment>
<dbReference type="InterPro" id="IPR047187">
    <property type="entry name" value="SF1_C_Upf1"/>
</dbReference>
<dbReference type="PROSITE" id="PS51198">
    <property type="entry name" value="UVRD_HELICASE_ATP_BIND"/>
    <property type="match status" value="1"/>
</dbReference>
<dbReference type="Pfam" id="PF20073">
    <property type="entry name" value="DUF6469"/>
    <property type="match status" value="1"/>
</dbReference>
<dbReference type="GO" id="GO:0005694">
    <property type="term" value="C:chromosome"/>
    <property type="evidence" value="ECO:0007669"/>
    <property type="project" value="UniProtKB-ARBA"/>
</dbReference>
<dbReference type="SUPFAM" id="SSF52540">
    <property type="entry name" value="P-loop containing nucleoside triphosphate hydrolases"/>
    <property type="match status" value="2"/>
</dbReference>
<dbReference type="CDD" id="cd18808">
    <property type="entry name" value="SF1_C_Upf1"/>
    <property type="match status" value="1"/>
</dbReference>
<evidence type="ECO:0000313" key="9">
    <source>
        <dbReference type="EMBL" id="KAK0573563.1"/>
    </source>
</evidence>
<evidence type="ECO:0000259" key="8">
    <source>
        <dbReference type="PROSITE" id="PS51198"/>
    </source>
</evidence>
<dbReference type="Pfam" id="PF13086">
    <property type="entry name" value="AAA_11"/>
    <property type="match status" value="1"/>
</dbReference>
<evidence type="ECO:0000256" key="7">
    <source>
        <dbReference type="SAM" id="Phobius"/>
    </source>
</evidence>
<evidence type="ECO:0000256" key="1">
    <source>
        <dbReference type="ARBA" id="ARBA00022741"/>
    </source>
</evidence>
<dbReference type="GO" id="GO:0016787">
    <property type="term" value="F:hydrolase activity"/>
    <property type="evidence" value="ECO:0007669"/>
    <property type="project" value="UniProtKB-UniRule"/>
</dbReference>
<protein>
    <recommendedName>
        <fullName evidence="8">UvrD-like helicase ATP-binding domain-containing protein</fullName>
    </recommendedName>
</protein>
<keyword evidence="7" id="KW-0472">Membrane</keyword>
<dbReference type="InterPro" id="IPR039904">
    <property type="entry name" value="TRANK1"/>
</dbReference>
<dbReference type="EMBL" id="JAUESC010000387">
    <property type="protein sequence ID" value="KAK0573563.1"/>
    <property type="molecule type" value="Genomic_DNA"/>
</dbReference>
<dbReference type="GO" id="GO:0004386">
    <property type="term" value="F:helicase activity"/>
    <property type="evidence" value="ECO:0007669"/>
    <property type="project" value="UniProtKB-UniRule"/>
</dbReference>
<evidence type="ECO:0000256" key="3">
    <source>
        <dbReference type="ARBA" id="ARBA00022806"/>
    </source>
</evidence>
<dbReference type="GO" id="GO:0005524">
    <property type="term" value="F:ATP binding"/>
    <property type="evidence" value="ECO:0007669"/>
    <property type="project" value="UniProtKB-UniRule"/>
</dbReference>
<dbReference type="FunFam" id="3.40.50.300:FF:000326">
    <property type="entry name" value="P-loop containing nucleoside triphosphate hydrolase"/>
    <property type="match status" value="1"/>
</dbReference>
<dbReference type="InterPro" id="IPR041679">
    <property type="entry name" value="DNA2/NAM7-like_C"/>
</dbReference>
<sequence>MEEFPGFQTKSVHKEVFRRKPLSKLQSRAPCPLQLLIKPKAVSESSAEAPPSSYNHHQSKDLIPLLLLLCPLILIPSFNMEIILLLIKSPLVTKRLTGYFYVRRVEKIPDSFQSAGEYFRTFVFPLLEEIRAQLCSGMDTISRAPFAQVVDLEESKPYGIGLYDVKVDSWRNRFSNRGKEPYKTLPGDILILADTKPETASDLQRVGNTWSFLSVTKITEDENENDIGSTSSHFKVKVSKDIQVDDKKKKSIFVIFLTNIIPNRRIWNSLHMAGNLKVINEILYTSSVVEEKCDCVQSKGIWYEKYGPSLSSTLNDSQVEAVLGCLARMHCHHKCSVELIWGPPGTGKTKTVSMLLFSLLKMKCRTLVCAPTNVAIMEVASRVLKLVKESFEADSERADLFCPLGDVLLFGNNERLKVDAGTEEIYLDHRIEKLAECFVRLTGWRHCFMSMIDFLEECASQYQIFLENKLMRENSNDDEIIECRNETEASKGEYKSFLDFVRKRFNLTATALRNCLVIFCTHVPKEYILEANFHNIVYLISLLESLETLLFQDNMASEELEELFSHSVDEEFSELIRDEKYLLQKRRSECHSVLKTLCVSLNELNLPVVMNKESLKDFCFEKASLIFCTASSSYKLHSVDMEPLSFLVIDEAAQLRESESTIPLQLPGIKHAILIGDERQLPAMVESNVSDEAGFGRSLFERLSTLGHSKQLLNIQYRMHPAISFFPNSQFYHNQILDGPNVRKKSYEKHYLSGPMFGPYSFINILNGREEFEDVGHSRKNLVEVSVVLKILQNLYKAWIGSSKKLSIGVVSPYTAQVVAIKDKLGHKYESRDGFAVKVKSVDGFQGGEEDIIIISTVRSNTGGSIGFLSKPQRINVALTRARHCLWILGNDRTLTRSESVWESLVRDAKERQCFFNADDDKDLAKAILEVKKELDELEELLNPESILFRSQRWKVIFSDNFLHSFKKLKSAQTKKSVINLLMKLASGWRPKRRNIDSVCGNSSHIVKQLKVEGLFVVFTIDIVKDQLYKQVLKVWDILPLEEVSKLVKRLDDIFVKYTDDYVNRCKEKCLDGNLEVPKTWAASSDIVRLKDLANENGSDLSGTDFDGRSYVENSKVSESLLLMKFYSLSSGIVNHLLSDRDGRELDLPFEVTDEQLEMILFPRSTFIHGRSGTGKTTILTMKLFQKEKLHHMAMEGYYGAESRTDPNTSQKNEAEEVPGENKRAILRQLFVTVSPKLCFAVKQHISHLKSSAFGGKIPAESSLIDVDDIDDAAEFKDIPNSFVDIALKSFPLVITFHKFLMMLDGTLGTSYFERFLNGNKPSDGQIQSSISVALQTFIRTKEVSYDRFSSLYWPHFNTELKKKLDASRVYTEIISHIKGGLRAMEVVDGKLSREDYVQLSDGRVSTLSKRKREKIYDIFLNYEKMKLESSEFDLADLVIDLHRRLKDENCQVDEMNFVYVDEVQDLTMSQIGLFKYICKNVDEGFVFSGDTAQTIARGIDFRFQDIRALFYKKFVLDSSSNEDVRREQKGQLSNVLSLSQNFRTHAGVLKLAQSIIELLFRFFHQSIDILKPETSLIYGEPPVLLESENKEDAIIKIFGNSGNFGGNMVGFGAQQVILVRDDCARKEISNQVGKQALVLTIVECKGLEFQDVLLYNFFSSSNLKNKWRVIYEYMKEQDLLESPMPFPSFNEAKHNILCSELKQLYVAITRTRQRLWIWENMEELCKPMFDYWKKKCLVQVRQLDDSLAQAMQVASSPEEWRSQGIKLFHEHNYEMATMCFERAGDTYWERRTKATGLKASADRLRSSNPEEANIILREAAGIFEAIGKADSAARCFFDLGEYERAGRIYLEKYEESELERAAECFYLAGCYEQAAEVYARGNFFSECLNVCSKGKLFELGLQCIHYWKQHANTDVAVVRRTEDIYKIEQGFLESCALHFHKLQDSKSMMKFVRTFHSMDLKRKFLKSLYCLNELLLLEEESGNFLDAASIAKLRGDILLAADLLRKAGNFKEASMLTLNYIFSNSLWSHGSKGWPLKQFSQKEELLEKAKCLAKMEPNQFYEFVFTEAEILSNDQANLPRLNQLLNASKRHKSLKGEILSSRMILDVHLHSNTSKYEWEDELVWNPVMFSEYKICKNKVSIETLVYFWNYWKDKIVNIFECLGRLETQDDNDYRGYGDFCLNYLGVWKQCESWGSLDTIYILLNCDADWVGEWDGRCAQGSGKLVSIDVHQLVSAARSYWSSELLSVGMKVLHNLDALYKHSMKSSQPVFCQFRSLTYIYEVAKFLSDFKFPDHRHHAAKTLQKFLELSTEHFFGYMFPLDWQEQLSENLFSLRRTEVCRSMLEVTFKCICLKNKLSYGQIGRLAVMTLGSGRLHHELYQQFVKRCDGNSPWKAFLENFFATMGLESQQGSAPCINNDVSSKVFLVQKFHGALLDTYSANWRLYDYISPACFLYLIERLLIMLTSIQGYIITTESSFVDWLTHLEGNSNQTHFVADVRHSLGYVLESLVNIVRQLLFNQIDTMDWVRRCSTNPMVYSLVVLRLVVIVCLIHLNFGGCGNTLFELMGLGFITNKLPRELYDVLRRGWKRNVLNVNVNMLANAFKKIGNPLVIVSLGKDCSQFKCPGAIFVDMKVSQCKDILRMFFPKIDETEGHAGTAELEALHLDCCDEGKSSNITSSNSASQLDLDFIDNIREGDVMMNLGLFWKMVGALNFVEHEKYHTSIELKAPTIKVLVKKVERHQCTAMDFTEDKDDSLFEEAVSMVKELRQLYAALDVSVLELKKNVSTIGELFKRLQSRRATMEPFLNKLFLQLSAIFEGTESETVIIASTGKCDEENSDNKAVECSDSDDKGKAGPSSSIGASGNNGSKHENENKSRGKNKPKRKPKKKKGQKR</sequence>
<feature type="region of interest" description="Disordered" evidence="6">
    <location>
        <begin position="2835"/>
        <end position="2894"/>
    </location>
</feature>
<dbReference type="InterPro" id="IPR013986">
    <property type="entry name" value="DExx_box_DNA_helicase_dom_sf"/>
</dbReference>
<reference evidence="9" key="1">
    <citation type="journal article" date="2022" name="Plant J.">
        <title>Strategies of tolerance reflected in two North American maple genomes.</title>
        <authorList>
            <person name="McEvoy S.L."/>
            <person name="Sezen U.U."/>
            <person name="Trouern-Trend A."/>
            <person name="McMahon S.M."/>
            <person name="Schaberg P.G."/>
            <person name="Yang J."/>
            <person name="Wegrzyn J.L."/>
            <person name="Swenson N.G."/>
        </authorList>
    </citation>
    <scope>NUCLEOTIDE SEQUENCE</scope>
    <source>
        <strain evidence="9">NS2018</strain>
    </source>
</reference>